<comment type="caution">
    <text evidence="1">The sequence shown here is derived from an EMBL/GenBank/DDBJ whole genome shotgun (WGS) entry which is preliminary data.</text>
</comment>
<dbReference type="AlphaFoldDB" id="A0ABD3WPU3"/>
<dbReference type="Proteomes" id="UP001634394">
    <property type="component" value="Unassembled WGS sequence"/>
</dbReference>
<organism evidence="1 2">
    <name type="scientific">Sinanodonta woodiana</name>
    <name type="common">Chinese pond mussel</name>
    <name type="synonym">Anodonta woodiana</name>
    <dbReference type="NCBI Taxonomy" id="1069815"/>
    <lineage>
        <taxon>Eukaryota</taxon>
        <taxon>Metazoa</taxon>
        <taxon>Spiralia</taxon>
        <taxon>Lophotrochozoa</taxon>
        <taxon>Mollusca</taxon>
        <taxon>Bivalvia</taxon>
        <taxon>Autobranchia</taxon>
        <taxon>Heteroconchia</taxon>
        <taxon>Palaeoheterodonta</taxon>
        <taxon>Unionida</taxon>
        <taxon>Unionoidea</taxon>
        <taxon>Unionidae</taxon>
        <taxon>Unioninae</taxon>
        <taxon>Sinanodonta</taxon>
    </lineage>
</organism>
<accession>A0ABD3WPU3</accession>
<name>A0ABD3WPU3_SINWO</name>
<protein>
    <submittedName>
        <fullName evidence="1">Uncharacterized protein</fullName>
    </submittedName>
</protein>
<reference evidence="1 2" key="1">
    <citation type="submission" date="2024-11" db="EMBL/GenBank/DDBJ databases">
        <title>Chromosome-level genome assembly of the freshwater bivalve Anodonta woodiana.</title>
        <authorList>
            <person name="Chen X."/>
        </authorList>
    </citation>
    <scope>NUCLEOTIDE SEQUENCE [LARGE SCALE GENOMIC DNA]</scope>
    <source>
        <strain evidence="1">MN2024</strain>
        <tissue evidence="1">Gills</tissue>
    </source>
</reference>
<dbReference type="EMBL" id="JBJQND010000006">
    <property type="protein sequence ID" value="KAL3874753.1"/>
    <property type="molecule type" value="Genomic_DNA"/>
</dbReference>
<sequence>MRKVHVVMLFNTAILGMAPRWLSAIAVIHAPALKAIKFLRKEKKNLHTGVCELVQ</sequence>
<proteinExistence type="predicted"/>
<evidence type="ECO:0000313" key="2">
    <source>
        <dbReference type="Proteomes" id="UP001634394"/>
    </source>
</evidence>
<evidence type="ECO:0000313" key="1">
    <source>
        <dbReference type="EMBL" id="KAL3874753.1"/>
    </source>
</evidence>
<gene>
    <name evidence="1" type="ORF">ACJMK2_037724</name>
</gene>
<keyword evidence="2" id="KW-1185">Reference proteome</keyword>
<feature type="non-terminal residue" evidence="1">
    <location>
        <position position="55"/>
    </location>
</feature>